<keyword evidence="3" id="KW-1185">Reference proteome</keyword>
<dbReference type="Gene3D" id="3.30.420.10">
    <property type="entry name" value="Ribonuclease H-like superfamily/Ribonuclease H"/>
    <property type="match status" value="1"/>
</dbReference>
<dbReference type="AlphaFoldDB" id="A0A6D2L1M9"/>
<dbReference type="Proteomes" id="UP000467841">
    <property type="component" value="Unassembled WGS sequence"/>
</dbReference>
<accession>A0A6D2L1M9</accession>
<dbReference type="Pfam" id="PF13456">
    <property type="entry name" value="RVT_3"/>
    <property type="match status" value="1"/>
</dbReference>
<evidence type="ECO:0000313" key="2">
    <source>
        <dbReference type="EMBL" id="CAA7058366.1"/>
    </source>
</evidence>
<dbReference type="SUPFAM" id="SSF53098">
    <property type="entry name" value="Ribonuclease H-like"/>
    <property type="match status" value="1"/>
</dbReference>
<evidence type="ECO:0000313" key="3">
    <source>
        <dbReference type="Proteomes" id="UP000467841"/>
    </source>
</evidence>
<dbReference type="InterPro" id="IPR036397">
    <property type="entry name" value="RNaseH_sf"/>
</dbReference>
<evidence type="ECO:0000259" key="1">
    <source>
        <dbReference type="Pfam" id="PF13456"/>
    </source>
</evidence>
<protein>
    <recommendedName>
        <fullName evidence="1">RNase H type-1 domain-containing protein</fullName>
    </recommendedName>
</protein>
<dbReference type="PANTHER" id="PTHR47074">
    <property type="entry name" value="BNAC02G40300D PROTEIN"/>
    <property type="match status" value="1"/>
</dbReference>
<dbReference type="GO" id="GO:0004523">
    <property type="term" value="F:RNA-DNA hybrid ribonuclease activity"/>
    <property type="evidence" value="ECO:0007669"/>
    <property type="project" value="InterPro"/>
</dbReference>
<sequence>MFSSGIHFPVRRTYLRSGEHRAGGMGLIFQDKKKRLINHGSKARGHVSSSLVAEGLAIRHALDHAISIGIPILHVASDSQQIVTAITMGIRISEIYGIFEDIAYLSSLFIDVKSSQF</sequence>
<gene>
    <name evidence="2" type="ORF">MERR_LOCUS45602</name>
</gene>
<reference evidence="2" key="1">
    <citation type="submission" date="2020-01" db="EMBL/GenBank/DDBJ databases">
        <authorList>
            <person name="Mishra B."/>
        </authorList>
    </citation>
    <scope>NUCLEOTIDE SEQUENCE [LARGE SCALE GENOMIC DNA]</scope>
</reference>
<proteinExistence type="predicted"/>
<dbReference type="OrthoDB" id="1108672at2759"/>
<comment type="caution">
    <text evidence="2">The sequence shown here is derived from an EMBL/GenBank/DDBJ whole genome shotgun (WGS) entry which is preliminary data.</text>
</comment>
<dbReference type="EMBL" id="CACVBM020001718">
    <property type="protein sequence ID" value="CAA7058366.1"/>
    <property type="molecule type" value="Genomic_DNA"/>
</dbReference>
<name>A0A6D2L1M9_9BRAS</name>
<dbReference type="PANTHER" id="PTHR47074:SF11">
    <property type="entry name" value="REVERSE TRANSCRIPTASE-LIKE PROTEIN"/>
    <property type="match status" value="1"/>
</dbReference>
<organism evidence="2 3">
    <name type="scientific">Microthlaspi erraticum</name>
    <dbReference type="NCBI Taxonomy" id="1685480"/>
    <lineage>
        <taxon>Eukaryota</taxon>
        <taxon>Viridiplantae</taxon>
        <taxon>Streptophyta</taxon>
        <taxon>Embryophyta</taxon>
        <taxon>Tracheophyta</taxon>
        <taxon>Spermatophyta</taxon>
        <taxon>Magnoliopsida</taxon>
        <taxon>eudicotyledons</taxon>
        <taxon>Gunneridae</taxon>
        <taxon>Pentapetalae</taxon>
        <taxon>rosids</taxon>
        <taxon>malvids</taxon>
        <taxon>Brassicales</taxon>
        <taxon>Brassicaceae</taxon>
        <taxon>Coluteocarpeae</taxon>
        <taxon>Microthlaspi</taxon>
    </lineage>
</organism>
<dbReference type="InterPro" id="IPR052929">
    <property type="entry name" value="RNase_H-like_EbsB-rel"/>
</dbReference>
<feature type="domain" description="RNase H type-1" evidence="1">
    <location>
        <begin position="19"/>
        <end position="89"/>
    </location>
</feature>
<dbReference type="InterPro" id="IPR012337">
    <property type="entry name" value="RNaseH-like_sf"/>
</dbReference>
<dbReference type="InterPro" id="IPR002156">
    <property type="entry name" value="RNaseH_domain"/>
</dbReference>
<dbReference type="GO" id="GO:0003676">
    <property type="term" value="F:nucleic acid binding"/>
    <property type="evidence" value="ECO:0007669"/>
    <property type="project" value="InterPro"/>
</dbReference>